<dbReference type="OrthoDB" id="80662at2157"/>
<feature type="transmembrane region" description="Helical" evidence="1">
    <location>
        <begin position="124"/>
        <end position="142"/>
    </location>
</feature>
<feature type="transmembrane region" description="Helical" evidence="1">
    <location>
        <begin position="36"/>
        <end position="61"/>
    </location>
</feature>
<feature type="transmembrane region" description="Helical" evidence="1">
    <location>
        <begin position="269"/>
        <end position="289"/>
    </location>
</feature>
<keyword evidence="1" id="KW-0812">Transmembrane</keyword>
<dbReference type="Proteomes" id="UP000029661">
    <property type="component" value="Chromosome"/>
</dbReference>
<proteinExistence type="predicted"/>
<evidence type="ECO:0000313" key="2">
    <source>
        <dbReference type="EMBL" id="AIS32568.1"/>
    </source>
</evidence>
<protein>
    <submittedName>
        <fullName evidence="2">Uncharacterized protein</fullName>
    </submittedName>
</protein>
<dbReference type="RefSeq" id="WP_048085506.1">
    <property type="nucleotide sequence ID" value="NZ_CP006933.1"/>
</dbReference>
<feature type="transmembrane region" description="Helical" evidence="1">
    <location>
        <begin position="12"/>
        <end position="30"/>
    </location>
</feature>
<feature type="transmembrane region" description="Helical" evidence="1">
    <location>
        <begin position="154"/>
        <end position="174"/>
    </location>
</feature>
<dbReference type="EMBL" id="LN734822">
    <property type="protein sequence ID" value="CEL24243.1"/>
    <property type="molecule type" value="Genomic_DNA"/>
</dbReference>
<accession>A0A089ZIK9</accession>
<evidence type="ECO:0000313" key="4">
    <source>
        <dbReference type="Proteomes" id="UP000029661"/>
    </source>
</evidence>
<feature type="transmembrane region" description="Helical" evidence="1">
    <location>
        <begin position="73"/>
        <end position="91"/>
    </location>
</feature>
<dbReference type="STRING" id="2162.BRM9_1758"/>
<reference evidence="3" key="2">
    <citation type="submission" date="2014-09" db="EMBL/GenBank/DDBJ databases">
        <authorList>
            <person name="Bishop-Lilly K.A."/>
            <person name="Broomall S.M."/>
            <person name="Chain P.S."/>
            <person name="Chertkov O."/>
            <person name="Coyne S.R."/>
            <person name="Daligault H.E."/>
            <person name="Davenport K.W."/>
            <person name="Erkkila T."/>
            <person name="Frey K.G."/>
            <person name="Gibbons H.S."/>
            <person name="Gu W."/>
            <person name="Jaissle J."/>
            <person name="Johnson S.L."/>
            <person name="Koroleva G.I."/>
            <person name="Ladner J.T."/>
            <person name="Lo C.-C."/>
            <person name="Minogue T.D."/>
            <person name="Munk C."/>
            <person name="Palacios G.F."/>
            <person name="Redden C.L."/>
            <person name="Rosenzweig C.N."/>
            <person name="Scholz M.B."/>
            <person name="Teshima H."/>
            <person name="Xu Y."/>
        </authorList>
    </citation>
    <scope>NUCLEOTIDE SEQUENCE</scope>
    <source>
        <strain evidence="3">Mb9</strain>
    </source>
</reference>
<evidence type="ECO:0000256" key="1">
    <source>
        <dbReference type="SAM" id="Phobius"/>
    </source>
</evidence>
<dbReference type="AlphaFoldDB" id="A0A089ZIK9"/>
<organism evidence="2 4">
    <name type="scientific">Methanobacterium formicicum</name>
    <dbReference type="NCBI Taxonomy" id="2162"/>
    <lineage>
        <taxon>Archaea</taxon>
        <taxon>Methanobacteriati</taxon>
        <taxon>Methanobacteriota</taxon>
        <taxon>Methanomada group</taxon>
        <taxon>Methanobacteria</taxon>
        <taxon>Methanobacteriales</taxon>
        <taxon>Methanobacteriaceae</taxon>
        <taxon>Methanobacterium</taxon>
    </lineage>
</organism>
<keyword evidence="5" id="KW-1185">Reference proteome</keyword>
<evidence type="ECO:0000313" key="3">
    <source>
        <dbReference type="EMBL" id="CEL24243.1"/>
    </source>
</evidence>
<reference evidence="2" key="1">
    <citation type="submission" date="2013-12" db="EMBL/GenBank/DDBJ databases">
        <title>The complete genome sequence of Methanobacterium sp. BRM9.</title>
        <authorList>
            <consortium name="Pastoral Greenhouse Gas Research Consortium"/>
            <person name="Kelly W.J."/>
            <person name="Leahy S.C."/>
            <person name="Perry R."/>
            <person name="Li D."/>
            <person name="Altermann E."/>
            <person name="Lambie S.C."/>
            <person name="Attwood G.T."/>
        </authorList>
    </citation>
    <scope>NUCLEOTIDE SEQUENCE [LARGE SCALE GENOMIC DNA]</scope>
    <source>
        <strain evidence="2">BRM9</strain>
    </source>
</reference>
<gene>
    <name evidence="2" type="ORF">BRM9_1758</name>
    <name evidence="3" type="ORF">MB9_0599</name>
</gene>
<sequence length="360" mass="39760">MALIAQTHLQYIIEIAVILQLAVIFILNLAPLGLNLIMLVAMVVALGFALMFGVDALFLFIPGFSHSEFTHPYGPLALLAVVTIMAAIPIMKKSGINTRSLQIYMWGIIIFITIAGGLMHRSFLLLWIFGLFIGFFIISKSFRQKSVFTVKRVAMVVIIALAGFGALELLSRVLDMSVLSPLLRLSRIENYATASLDMVIKNTTLTGHQLGSCYWGDACMGGSDGYISLPIALITLFGLPFPLFYGLLVTKKDVIDYMLPGIFGVAFDFGYIFLVFLLGWFILVMYLGFRMLRSYRKRRENGDKTCLGREALLIGSLTAFIAQGTMGLFLMNRSINGTALLTFLLLSALVVGHVVLIKKK</sequence>
<dbReference type="Proteomes" id="UP000062768">
    <property type="component" value="Chromosome I"/>
</dbReference>
<dbReference type="KEGG" id="mfc:BRM9_1758"/>
<keyword evidence="1" id="KW-0472">Membrane</keyword>
<name>A0A089ZIK9_METFO</name>
<keyword evidence="1" id="KW-1133">Transmembrane helix</keyword>
<dbReference type="GeneID" id="26738857"/>
<feature type="transmembrane region" description="Helical" evidence="1">
    <location>
        <begin position="337"/>
        <end position="357"/>
    </location>
</feature>
<feature type="transmembrane region" description="Helical" evidence="1">
    <location>
        <begin position="310"/>
        <end position="331"/>
    </location>
</feature>
<feature type="transmembrane region" description="Helical" evidence="1">
    <location>
        <begin position="226"/>
        <end position="249"/>
    </location>
</feature>
<dbReference type="PATRIC" id="fig|2162.10.peg.624"/>
<evidence type="ECO:0000313" key="5">
    <source>
        <dbReference type="Proteomes" id="UP000062768"/>
    </source>
</evidence>
<dbReference type="EMBL" id="CP006933">
    <property type="protein sequence ID" value="AIS32568.1"/>
    <property type="molecule type" value="Genomic_DNA"/>
</dbReference>